<dbReference type="Gene3D" id="3.20.20.140">
    <property type="entry name" value="Metal-dependent hydrolases"/>
    <property type="match status" value="1"/>
</dbReference>
<keyword evidence="4 8" id="KW-0028">Amino-acid biosynthesis</keyword>
<evidence type="ECO:0000256" key="4">
    <source>
        <dbReference type="ARBA" id="ARBA00022605"/>
    </source>
</evidence>
<evidence type="ECO:0000256" key="8">
    <source>
        <dbReference type="RuleBase" id="RU366003"/>
    </source>
</evidence>
<keyword evidence="11" id="KW-1185">Reference proteome</keyword>
<dbReference type="SUPFAM" id="SSF89550">
    <property type="entry name" value="PHP domain-like"/>
    <property type="match status" value="1"/>
</dbReference>
<accession>A0ABV8H2S1</accession>
<proteinExistence type="inferred from homology"/>
<dbReference type="Proteomes" id="UP001595772">
    <property type="component" value="Unassembled WGS sequence"/>
</dbReference>
<comment type="pathway">
    <text evidence="1 8">Amino-acid biosynthesis; L-histidine biosynthesis; L-histidine from 5-phospho-alpha-D-ribose 1-diphosphate: step 8/9.</text>
</comment>
<evidence type="ECO:0000256" key="7">
    <source>
        <dbReference type="ARBA" id="ARBA00049158"/>
    </source>
</evidence>
<keyword evidence="5 8" id="KW-0378">Hydrolase</keyword>
<dbReference type="Pfam" id="PF02811">
    <property type="entry name" value="PHP"/>
    <property type="match status" value="1"/>
</dbReference>
<sequence length="266" mass="30902">MYLTEYHHHTDNSFDSKASMDEVCVEAVKRGINEICFTEHFSVNPHVPTYGHMNFERYFSQIDSAREKYKNNLVIKAGIELCEPHLMKHEYKQALQNFDFDFILGSVHNIQEVKLRKYMVEKDPIDVYHGYFKEVYYLVSEADIDVIAHLDLMKRYAIETKGNYEFDHFQDILKKILNKAIERGIGIEINTSGLSNMKILEAFPTMDILKLYQSLGGKILTIGSDSHRVETVGSHLNKALKMAKEAGFNYIYTFEKRKPKAVKIDN</sequence>
<dbReference type="PANTHER" id="PTHR21039:SF0">
    <property type="entry name" value="HISTIDINOL-PHOSPHATASE"/>
    <property type="match status" value="1"/>
</dbReference>
<comment type="similarity">
    <text evidence="2 8">Belongs to the PHP hydrolase family. HisK subfamily.</text>
</comment>
<gene>
    <name evidence="10" type="ORF">ACFOUV_15325</name>
</gene>
<comment type="catalytic activity">
    <reaction evidence="7 8">
        <text>L-histidinol phosphate + H2O = L-histidinol + phosphate</text>
        <dbReference type="Rhea" id="RHEA:14465"/>
        <dbReference type="ChEBI" id="CHEBI:15377"/>
        <dbReference type="ChEBI" id="CHEBI:43474"/>
        <dbReference type="ChEBI" id="CHEBI:57699"/>
        <dbReference type="ChEBI" id="CHEBI:57980"/>
        <dbReference type="EC" id="3.1.3.15"/>
    </reaction>
</comment>
<comment type="caution">
    <text evidence="10">The sequence shown here is derived from an EMBL/GenBank/DDBJ whole genome shotgun (WGS) entry which is preliminary data.</text>
</comment>
<evidence type="ECO:0000256" key="6">
    <source>
        <dbReference type="ARBA" id="ARBA00023102"/>
    </source>
</evidence>
<dbReference type="EC" id="3.1.3.15" evidence="3 8"/>
<dbReference type="NCBIfam" id="TIGR01856">
    <property type="entry name" value="hisJ_fam"/>
    <property type="match status" value="1"/>
</dbReference>
<feature type="domain" description="PHP" evidence="9">
    <location>
        <begin position="5"/>
        <end position="192"/>
    </location>
</feature>
<dbReference type="InterPro" id="IPR004013">
    <property type="entry name" value="PHP_dom"/>
</dbReference>
<evidence type="ECO:0000313" key="10">
    <source>
        <dbReference type="EMBL" id="MFC4025165.1"/>
    </source>
</evidence>
<evidence type="ECO:0000256" key="3">
    <source>
        <dbReference type="ARBA" id="ARBA00013085"/>
    </source>
</evidence>
<evidence type="ECO:0000256" key="2">
    <source>
        <dbReference type="ARBA" id="ARBA00009152"/>
    </source>
</evidence>
<protein>
    <recommendedName>
        <fullName evidence="3 8">Histidinol-phosphatase</fullName>
        <shortName evidence="8">HolPase</shortName>
        <ecNumber evidence="3 8">3.1.3.15</ecNumber>
    </recommendedName>
</protein>
<name>A0ABV8H2S1_9BACI</name>
<dbReference type="PANTHER" id="PTHR21039">
    <property type="entry name" value="HISTIDINOL PHOSPHATASE-RELATED"/>
    <property type="match status" value="1"/>
</dbReference>
<evidence type="ECO:0000259" key="9">
    <source>
        <dbReference type="Pfam" id="PF02811"/>
    </source>
</evidence>
<dbReference type="RefSeq" id="WP_379497656.1">
    <property type="nucleotide sequence ID" value="NZ_JBHSAO010000011.1"/>
</dbReference>
<evidence type="ECO:0000256" key="1">
    <source>
        <dbReference type="ARBA" id="ARBA00004970"/>
    </source>
</evidence>
<dbReference type="InterPro" id="IPR016195">
    <property type="entry name" value="Pol/histidinol_Pase-like"/>
</dbReference>
<evidence type="ECO:0000313" key="11">
    <source>
        <dbReference type="Proteomes" id="UP001595772"/>
    </source>
</evidence>
<evidence type="ECO:0000256" key="5">
    <source>
        <dbReference type="ARBA" id="ARBA00022801"/>
    </source>
</evidence>
<dbReference type="InterPro" id="IPR010140">
    <property type="entry name" value="Histidinol_P_phosphatase_HisJ"/>
</dbReference>
<keyword evidence="6 8" id="KW-0368">Histidine biosynthesis</keyword>
<reference evidence="11" key="1">
    <citation type="journal article" date="2019" name="Int. J. Syst. Evol. Microbiol.">
        <title>The Global Catalogue of Microorganisms (GCM) 10K type strain sequencing project: providing services to taxonomists for standard genome sequencing and annotation.</title>
        <authorList>
            <consortium name="The Broad Institute Genomics Platform"/>
            <consortium name="The Broad Institute Genome Sequencing Center for Infectious Disease"/>
            <person name="Wu L."/>
            <person name="Ma J."/>
        </authorList>
    </citation>
    <scope>NUCLEOTIDE SEQUENCE [LARGE SCALE GENOMIC DNA]</scope>
    <source>
        <strain evidence="11">IBRC-M 10703</strain>
    </source>
</reference>
<dbReference type="EMBL" id="JBHSAO010000011">
    <property type="protein sequence ID" value="MFC4025165.1"/>
    <property type="molecule type" value="Genomic_DNA"/>
</dbReference>
<organism evidence="10 11">
    <name type="scientific">Oceanobacillus longus</name>
    <dbReference type="NCBI Taxonomy" id="930120"/>
    <lineage>
        <taxon>Bacteria</taxon>
        <taxon>Bacillati</taxon>
        <taxon>Bacillota</taxon>
        <taxon>Bacilli</taxon>
        <taxon>Bacillales</taxon>
        <taxon>Bacillaceae</taxon>
        <taxon>Oceanobacillus</taxon>
    </lineage>
</organism>